<feature type="region of interest" description="Disordered" evidence="1">
    <location>
        <begin position="348"/>
        <end position="374"/>
    </location>
</feature>
<evidence type="ECO:0000313" key="2">
    <source>
        <dbReference type="EMBL" id="CAK9013835.1"/>
    </source>
</evidence>
<keyword evidence="3" id="KW-1185">Reference proteome</keyword>
<accession>A0ABP0JHU1</accession>
<protein>
    <submittedName>
        <fullName evidence="2">Uncharacterized protein</fullName>
    </submittedName>
</protein>
<evidence type="ECO:0000256" key="1">
    <source>
        <dbReference type="SAM" id="MobiDB-lite"/>
    </source>
</evidence>
<proteinExistence type="predicted"/>
<dbReference type="EMBL" id="CAXAMN010005447">
    <property type="protein sequence ID" value="CAK9013835.1"/>
    <property type="molecule type" value="Genomic_DNA"/>
</dbReference>
<feature type="compositionally biased region" description="Low complexity" evidence="1">
    <location>
        <begin position="348"/>
        <end position="357"/>
    </location>
</feature>
<name>A0ABP0JHU1_9DINO</name>
<evidence type="ECO:0000313" key="3">
    <source>
        <dbReference type="Proteomes" id="UP001642484"/>
    </source>
</evidence>
<reference evidence="2 3" key="1">
    <citation type="submission" date="2024-02" db="EMBL/GenBank/DDBJ databases">
        <authorList>
            <person name="Chen Y."/>
            <person name="Shah S."/>
            <person name="Dougan E. K."/>
            <person name="Thang M."/>
            <person name="Chan C."/>
        </authorList>
    </citation>
    <scope>NUCLEOTIDE SEQUENCE [LARGE SCALE GENOMIC DNA]</scope>
</reference>
<dbReference type="Proteomes" id="UP001642484">
    <property type="component" value="Unassembled WGS sequence"/>
</dbReference>
<comment type="caution">
    <text evidence="2">The sequence shown here is derived from an EMBL/GenBank/DDBJ whole genome shotgun (WGS) entry which is preliminary data.</text>
</comment>
<organism evidence="2 3">
    <name type="scientific">Durusdinium trenchii</name>
    <dbReference type="NCBI Taxonomy" id="1381693"/>
    <lineage>
        <taxon>Eukaryota</taxon>
        <taxon>Sar</taxon>
        <taxon>Alveolata</taxon>
        <taxon>Dinophyceae</taxon>
        <taxon>Suessiales</taxon>
        <taxon>Symbiodiniaceae</taxon>
        <taxon>Durusdinium</taxon>
    </lineage>
</organism>
<sequence>MFCGSCLVQALPHTCARADMSAFRELPLDVLHPVLLCLKGDLKSLARCAHSGQLLNRHCRPLLQRTWHCRACQAELFQRGNDTYRVGTAYFQDGPAIVAHTGLEALQIIGTRDCVETNAPLFSRVLRGRSRALWHGGGTQKLQESLVVCKDCERFLGSRFQVAGGGEERSEVDFWLLCEPYLVEMELKGEERSVVKTETSETILHCSGIRSSIPAPRGEHRASACGQPLFRLDSVLSRHHMWRIPGYVLESAWYINDFIPDAIYVRSASPHQLAQGLMETADVLCARCHGVVGWKFASDLCAKKHNIHHVHRFGICRSSILEEKDVTDDLESDHLSASEESFTFASFSPSLSEAPSSGANSGELPGSPVHSGEL</sequence>
<gene>
    <name evidence="2" type="ORF">CCMP2556_LOCUS11449</name>
</gene>